<comment type="similarity">
    <text evidence="7">Belongs to the binding-protein-dependent transport system permease family.</text>
</comment>
<dbReference type="GO" id="GO:0005886">
    <property type="term" value="C:plasma membrane"/>
    <property type="evidence" value="ECO:0007669"/>
    <property type="project" value="UniProtKB-SubCell"/>
</dbReference>
<keyword evidence="11" id="KW-1185">Reference proteome</keyword>
<dbReference type="InterPro" id="IPR000515">
    <property type="entry name" value="MetI-like"/>
</dbReference>
<comment type="subcellular location">
    <subcellularLocation>
        <location evidence="1 7">Cell membrane</location>
        <topology evidence="1 7">Multi-pass membrane protein</topology>
    </subcellularLocation>
</comment>
<feature type="transmembrane region" description="Helical" evidence="7">
    <location>
        <begin position="334"/>
        <end position="355"/>
    </location>
</feature>
<name>A0A495A6M9_9MICC</name>
<dbReference type="InterPro" id="IPR025966">
    <property type="entry name" value="OppC_N"/>
</dbReference>
<dbReference type="CDD" id="cd06261">
    <property type="entry name" value="TM_PBP2"/>
    <property type="match status" value="1"/>
</dbReference>
<evidence type="ECO:0000256" key="1">
    <source>
        <dbReference type="ARBA" id="ARBA00004651"/>
    </source>
</evidence>
<feature type="transmembrane region" description="Helical" evidence="7">
    <location>
        <begin position="226"/>
        <end position="245"/>
    </location>
</feature>
<keyword evidence="6 7" id="KW-0472">Membrane</keyword>
<feature type="region of interest" description="Disordered" evidence="8">
    <location>
        <begin position="1"/>
        <end position="49"/>
    </location>
</feature>
<feature type="domain" description="ABC transmembrane type-1" evidence="9">
    <location>
        <begin position="159"/>
        <end position="352"/>
    </location>
</feature>
<protein>
    <submittedName>
        <fullName evidence="10">ABC transporter permease</fullName>
    </submittedName>
</protein>
<gene>
    <name evidence="10" type="ORF">C1C97_009235</name>
</gene>
<evidence type="ECO:0000256" key="7">
    <source>
        <dbReference type="RuleBase" id="RU363032"/>
    </source>
</evidence>
<dbReference type="Pfam" id="PF00528">
    <property type="entry name" value="BPD_transp_1"/>
    <property type="match status" value="1"/>
</dbReference>
<dbReference type="PANTHER" id="PTHR43386">
    <property type="entry name" value="OLIGOPEPTIDE TRANSPORT SYSTEM PERMEASE PROTEIN APPC"/>
    <property type="match status" value="1"/>
</dbReference>
<dbReference type="SUPFAM" id="SSF161098">
    <property type="entry name" value="MetI-like"/>
    <property type="match status" value="1"/>
</dbReference>
<feature type="transmembrane region" description="Helical" evidence="7">
    <location>
        <begin position="163"/>
        <end position="189"/>
    </location>
</feature>
<keyword evidence="4 7" id="KW-0812">Transmembrane</keyword>
<dbReference type="InterPro" id="IPR035906">
    <property type="entry name" value="MetI-like_sf"/>
</dbReference>
<evidence type="ECO:0000256" key="8">
    <source>
        <dbReference type="SAM" id="MobiDB-lite"/>
    </source>
</evidence>
<dbReference type="AlphaFoldDB" id="A0A495A6M9"/>
<dbReference type="OrthoDB" id="9812701at2"/>
<evidence type="ECO:0000259" key="9">
    <source>
        <dbReference type="PROSITE" id="PS50928"/>
    </source>
</evidence>
<dbReference type="Proteomes" id="UP000249516">
    <property type="component" value="Unassembled WGS sequence"/>
</dbReference>
<reference evidence="10 11" key="1">
    <citation type="submission" date="2018-10" db="EMBL/GenBank/DDBJ databases">
        <title>Kocuria tytouropygialis sp. nov., isolated from the uropygial gland of an American barn owl (Tyto furcata).</title>
        <authorList>
            <person name="Braun M.S."/>
            <person name="Wang E."/>
            <person name="Zimmermann S."/>
            <person name="Wagner H."/>
            <person name="Wink M."/>
        </authorList>
    </citation>
    <scope>NUCLEOTIDE SEQUENCE [LARGE SCALE GENOMIC DNA]</scope>
    <source>
        <strain evidence="10 11">442</strain>
    </source>
</reference>
<proteinExistence type="inferred from homology"/>
<feature type="transmembrane region" description="Helical" evidence="7">
    <location>
        <begin position="201"/>
        <end position="220"/>
    </location>
</feature>
<dbReference type="InterPro" id="IPR050366">
    <property type="entry name" value="BP-dependent_transpt_permease"/>
</dbReference>
<dbReference type="Gene3D" id="1.10.3720.10">
    <property type="entry name" value="MetI-like"/>
    <property type="match status" value="1"/>
</dbReference>
<dbReference type="Pfam" id="PF12911">
    <property type="entry name" value="OppC_N"/>
    <property type="match status" value="1"/>
</dbReference>
<evidence type="ECO:0000313" key="11">
    <source>
        <dbReference type="Proteomes" id="UP000249516"/>
    </source>
</evidence>
<keyword evidence="3" id="KW-1003">Cell membrane</keyword>
<organism evidence="10 11">
    <name type="scientific">Kocuria tytonis</name>
    <dbReference type="NCBI Taxonomy" id="2054280"/>
    <lineage>
        <taxon>Bacteria</taxon>
        <taxon>Bacillati</taxon>
        <taxon>Actinomycetota</taxon>
        <taxon>Actinomycetes</taxon>
        <taxon>Micrococcales</taxon>
        <taxon>Micrococcaceae</taxon>
        <taxon>Kocuria</taxon>
    </lineage>
</organism>
<evidence type="ECO:0000256" key="3">
    <source>
        <dbReference type="ARBA" id="ARBA00022475"/>
    </source>
</evidence>
<evidence type="ECO:0000256" key="5">
    <source>
        <dbReference type="ARBA" id="ARBA00022989"/>
    </source>
</evidence>
<keyword evidence="2 7" id="KW-0813">Transport</keyword>
<feature type="compositionally biased region" description="Basic and acidic residues" evidence="8">
    <location>
        <begin position="16"/>
        <end position="34"/>
    </location>
</feature>
<dbReference type="EMBL" id="PNJG02000002">
    <property type="protein sequence ID" value="RKQ35390.1"/>
    <property type="molecule type" value="Genomic_DNA"/>
</dbReference>
<feature type="transmembrane region" description="Helical" evidence="7">
    <location>
        <begin position="282"/>
        <end position="307"/>
    </location>
</feature>
<evidence type="ECO:0000256" key="2">
    <source>
        <dbReference type="ARBA" id="ARBA00022448"/>
    </source>
</evidence>
<evidence type="ECO:0000256" key="4">
    <source>
        <dbReference type="ARBA" id="ARBA00022692"/>
    </source>
</evidence>
<comment type="caution">
    <text evidence="10">The sequence shown here is derived from an EMBL/GenBank/DDBJ whole genome shotgun (WGS) entry which is preliminary data.</text>
</comment>
<dbReference type="PROSITE" id="PS50928">
    <property type="entry name" value="ABC_TM1"/>
    <property type="match status" value="1"/>
</dbReference>
<sequence length="366" mass="38937">MPENNIENNDAAGRGLDPEARGREAAVREVRDTADTPAGSHQKDIGGPSAGLMMEHFVADATTTPVAETDSRSAEGAPVSLWRDAWRQLRKKPTFIIAALLILLVIVVALLPQLFWTENPSAASTQCLLENSNGKASAGHPMGFTAQGCDVYSRVIAGTRASLMVGLLTTIGVVVIGGLIGALAGYFGGWIDGVLARLGDVFFALPLILGALVVMQLPFFKAHRGVWTLVVVLVLFGWPQIARIMRGAVVEVRNADYVVSARSLGVSSLGILMRHIIPNAMAPVIVIATISLGTFIVAESTLSYLGIGLPPSMMSWGNDISDAKDAFRSNPMPVFWPGLALSLTVLSFIMLGDALRDALDPKARKK</sequence>
<feature type="transmembrane region" description="Helical" evidence="7">
    <location>
        <begin position="95"/>
        <end position="116"/>
    </location>
</feature>
<accession>A0A495A6M9</accession>
<dbReference type="RefSeq" id="WP_121031401.1">
    <property type="nucleotide sequence ID" value="NZ_PNJG02000002.1"/>
</dbReference>
<evidence type="ECO:0000256" key="6">
    <source>
        <dbReference type="ARBA" id="ARBA00023136"/>
    </source>
</evidence>
<keyword evidence="5 7" id="KW-1133">Transmembrane helix</keyword>
<dbReference type="GO" id="GO:0055085">
    <property type="term" value="P:transmembrane transport"/>
    <property type="evidence" value="ECO:0007669"/>
    <property type="project" value="InterPro"/>
</dbReference>
<evidence type="ECO:0000313" key="10">
    <source>
        <dbReference type="EMBL" id="RKQ35390.1"/>
    </source>
</evidence>
<dbReference type="PANTHER" id="PTHR43386:SF6">
    <property type="entry name" value="ABC TRANSPORTER PERMEASE PROTEIN"/>
    <property type="match status" value="1"/>
</dbReference>